<dbReference type="InterPro" id="IPR013249">
    <property type="entry name" value="RNA_pol_sigma70_r4_t2"/>
</dbReference>
<dbReference type="GO" id="GO:0016987">
    <property type="term" value="F:sigma factor activity"/>
    <property type="evidence" value="ECO:0007669"/>
    <property type="project" value="UniProtKB-KW"/>
</dbReference>
<dbReference type="InterPro" id="IPR014284">
    <property type="entry name" value="RNA_pol_sigma-70_dom"/>
</dbReference>
<keyword evidence="9" id="KW-1185">Reference proteome</keyword>
<feature type="domain" description="RNA polymerase sigma-70 region 2" evidence="6">
    <location>
        <begin position="25"/>
        <end position="92"/>
    </location>
</feature>
<dbReference type="SUPFAM" id="SSF88946">
    <property type="entry name" value="Sigma2 domain of RNA polymerase sigma factors"/>
    <property type="match status" value="1"/>
</dbReference>
<keyword evidence="2" id="KW-0805">Transcription regulation</keyword>
<evidence type="ECO:0000256" key="3">
    <source>
        <dbReference type="ARBA" id="ARBA00023082"/>
    </source>
</evidence>
<gene>
    <name evidence="8" type="ORF">AWR27_16900</name>
</gene>
<feature type="domain" description="RNA polymerase sigma factor 70 region 4 type 2" evidence="7">
    <location>
        <begin position="123"/>
        <end position="174"/>
    </location>
</feature>
<sequence>MNHLTDEELASAYARTQHSAYFSLLYQRYYKKVYAHCLSFTTSTNTQAEDLTHDIFERVFRQINTYKGNARFSTWLYTVCRNYCLSQHQREQQRSRAVTVYDQGQESTVGPDSYSAYEHQLALLECAFEQLPDADQRILLARYGAGSSVGQLALSAQASESAIKMRLFRARERLRQALQQ</sequence>
<evidence type="ECO:0000313" key="8">
    <source>
        <dbReference type="EMBL" id="AQG80848.1"/>
    </source>
</evidence>
<dbReference type="SUPFAM" id="SSF88659">
    <property type="entry name" value="Sigma3 and sigma4 domains of RNA polymerase sigma factors"/>
    <property type="match status" value="1"/>
</dbReference>
<evidence type="ECO:0000259" key="7">
    <source>
        <dbReference type="Pfam" id="PF08281"/>
    </source>
</evidence>
<dbReference type="Pfam" id="PF04542">
    <property type="entry name" value="Sigma70_r2"/>
    <property type="match status" value="1"/>
</dbReference>
<name>A0A1P9WZS8_9BACT</name>
<dbReference type="InterPro" id="IPR039425">
    <property type="entry name" value="RNA_pol_sigma-70-like"/>
</dbReference>
<evidence type="ECO:0000256" key="5">
    <source>
        <dbReference type="ARBA" id="ARBA00023163"/>
    </source>
</evidence>
<keyword evidence="4" id="KW-0238">DNA-binding</keyword>
<reference evidence="8 9" key="1">
    <citation type="submission" date="2016-01" db="EMBL/GenBank/DDBJ databases">
        <authorList>
            <person name="Oliw E.H."/>
        </authorList>
    </citation>
    <scope>NUCLEOTIDE SEQUENCE [LARGE SCALE GENOMIC DNA]</scope>
    <source>
        <strain evidence="8 9">DY10</strain>
    </source>
</reference>
<dbReference type="Gene3D" id="1.10.10.10">
    <property type="entry name" value="Winged helix-like DNA-binding domain superfamily/Winged helix DNA-binding domain"/>
    <property type="match status" value="1"/>
</dbReference>
<dbReference type="AlphaFoldDB" id="A0A1P9WZS8"/>
<keyword evidence="5" id="KW-0804">Transcription</keyword>
<proteinExistence type="inferred from homology"/>
<dbReference type="NCBIfam" id="TIGR02937">
    <property type="entry name" value="sigma70-ECF"/>
    <property type="match status" value="1"/>
</dbReference>
<evidence type="ECO:0000256" key="1">
    <source>
        <dbReference type="ARBA" id="ARBA00010641"/>
    </source>
</evidence>
<dbReference type="RefSeq" id="WP_077132284.1">
    <property type="nucleotide sequence ID" value="NZ_CP014263.1"/>
</dbReference>
<dbReference type="GO" id="GO:0003677">
    <property type="term" value="F:DNA binding"/>
    <property type="evidence" value="ECO:0007669"/>
    <property type="project" value="UniProtKB-KW"/>
</dbReference>
<protein>
    <recommendedName>
        <fullName evidence="10">RNA polymerase subunit sigma-70</fullName>
    </recommendedName>
</protein>
<accession>A0A1P9WZS8</accession>
<organism evidence="8 9">
    <name type="scientific">Spirosoma montaniterrae</name>
    <dbReference type="NCBI Taxonomy" id="1178516"/>
    <lineage>
        <taxon>Bacteria</taxon>
        <taxon>Pseudomonadati</taxon>
        <taxon>Bacteroidota</taxon>
        <taxon>Cytophagia</taxon>
        <taxon>Cytophagales</taxon>
        <taxon>Cytophagaceae</taxon>
        <taxon>Spirosoma</taxon>
    </lineage>
</organism>
<dbReference type="OrthoDB" id="1027298at2"/>
<dbReference type="Pfam" id="PF08281">
    <property type="entry name" value="Sigma70_r4_2"/>
    <property type="match status" value="1"/>
</dbReference>
<dbReference type="STRING" id="1178516.AWR27_16900"/>
<evidence type="ECO:0000256" key="2">
    <source>
        <dbReference type="ARBA" id="ARBA00023015"/>
    </source>
</evidence>
<evidence type="ECO:0000256" key="4">
    <source>
        <dbReference type="ARBA" id="ARBA00023125"/>
    </source>
</evidence>
<dbReference type="GO" id="GO:0006352">
    <property type="term" value="P:DNA-templated transcription initiation"/>
    <property type="evidence" value="ECO:0007669"/>
    <property type="project" value="InterPro"/>
</dbReference>
<dbReference type="InterPro" id="IPR013325">
    <property type="entry name" value="RNA_pol_sigma_r2"/>
</dbReference>
<dbReference type="EMBL" id="CP014263">
    <property type="protein sequence ID" value="AQG80848.1"/>
    <property type="molecule type" value="Genomic_DNA"/>
</dbReference>
<evidence type="ECO:0008006" key="10">
    <source>
        <dbReference type="Google" id="ProtNLM"/>
    </source>
</evidence>
<dbReference type="InterPro" id="IPR013324">
    <property type="entry name" value="RNA_pol_sigma_r3/r4-like"/>
</dbReference>
<dbReference type="PANTHER" id="PTHR43133:SF8">
    <property type="entry name" value="RNA POLYMERASE SIGMA FACTOR HI_1459-RELATED"/>
    <property type="match status" value="1"/>
</dbReference>
<dbReference type="Proteomes" id="UP000187941">
    <property type="component" value="Chromosome"/>
</dbReference>
<dbReference type="InterPro" id="IPR036388">
    <property type="entry name" value="WH-like_DNA-bd_sf"/>
</dbReference>
<keyword evidence="3" id="KW-0731">Sigma factor</keyword>
<dbReference type="KEGG" id="smon:AWR27_16900"/>
<comment type="similarity">
    <text evidence="1">Belongs to the sigma-70 factor family. ECF subfamily.</text>
</comment>
<evidence type="ECO:0000313" key="9">
    <source>
        <dbReference type="Proteomes" id="UP000187941"/>
    </source>
</evidence>
<evidence type="ECO:0000259" key="6">
    <source>
        <dbReference type="Pfam" id="PF04542"/>
    </source>
</evidence>
<dbReference type="Gene3D" id="1.10.1740.10">
    <property type="match status" value="1"/>
</dbReference>
<dbReference type="PANTHER" id="PTHR43133">
    <property type="entry name" value="RNA POLYMERASE ECF-TYPE SIGMA FACTO"/>
    <property type="match status" value="1"/>
</dbReference>
<dbReference type="InterPro" id="IPR007627">
    <property type="entry name" value="RNA_pol_sigma70_r2"/>
</dbReference>